<dbReference type="EMBL" id="JMQN01000053">
    <property type="protein sequence ID" value="KEA62300.1"/>
    <property type="molecule type" value="Genomic_DNA"/>
</dbReference>
<dbReference type="Pfam" id="PF07992">
    <property type="entry name" value="Pyr_redox_2"/>
    <property type="match status" value="1"/>
</dbReference>
<dbReference type="RefSeq" id="WP_036191044.1">
    <property type="nucleotide sequence ID" value="NZ_JMQN01000053.1"/>
</dbReference>
<evidence type="ECO:0000256" key="1">
    <source>
        <dbReference type="ARBA" id="ARBA00001974"/>
    </source>
</evidence>
<dbReference type="GO" id="GO:0005737">
    <property type="term" value="C:cytoplasm"/>
    <property type="evidence" value="ECO:0007669"/>
    <property type="project" value="TreeGrafter"/>
</dbReference>
<dbReference type="Gene3D" id="3.50.50.60">
    <property type="entry name" value="FAD/NAD(P)-binding domain"/>
    <property type="match status" value="2"/>
</dbReference>
<comment type="caution">
    <text evidence="7">The sequence shown here is derived from an EMBL/GenBank/DDBJ whole genome shotgun (WGS) entry which is preliminary data.</text>
</comment>
<organism evidence="7 8">
    <name type="scientific">Marinobacterium lacunae</name>
    <dbReference type="NCBI Taxonomy" id="1232683"/>
    <lineage>
        <taxon>Bacteria</taxon>
        <taxon>Pseudomonadati</taxon>
        <taxon>Pseudomonadota</taxon>
        <taxon>Gammaproteobacteria</taxon>
        <taxon>Oceanospirillales</taxon>
        <taxon>Oceanospirillaceae</taxon>
        <taxon>Marinobacterium</taxon>
    </lineage>
</organism>
<feature type="domain" description="FAD/NAD(P)-binding" evidence="5">
    <location>
        <begin position="4"/>
        <end position="301"/>
    </location>
</feature>
<dbReference type="InterPro" id="IPR050446">
    <property type="entry name" value="FAD-oxidoreductase/Apoptosis"/>
</dbReference>
<dbReference type="InterPro" id="IPR016156">
    <property type="entry name" value="FAD/NAD-linked_Rdtase_dimer_sf"/>
</dbReference>
<keyword evidence="3" id="KW-0274">FAD</keyword>
<dbReference type="PANTHER" id="PTHR43557:SF2">
    <property type="entry name" value="RIESKE DOMAIN-CONTAINING PROTEIN-RELATED"/>
    <property type="match status" value="1"/>
</dbReference>
<dbReference type="InterPro" id="IPR036188">
    <property type="entry name" value="FAD/NAD-bd_sf"/>
</dbReference>
<keyword evidence="2" id="KW-0285">Flavoprotein</keyword>
<evidence type="ECO:0000259" key="5">
    <source>
        <dbReference type="Pfam" id="PF07992"/>
    </source>
</evidence>
<dbReference type="AlphaFoldDB" id="A0A081FUU5"/>
<comment type="cofactor">
    <cofactor evidence="1">
        <name>FAD</name>
        <dbReference type="ChEBI" id="CHEBI:57692"/>
    </cofactor>
</comment>
<dbReference type="PATRIC" id="fig|1232683.4.peg.3531"/>
<evidence type="ECO:0000256" key="4">
    <source>
        <dbReference type="ARBA" id="ARBA00023002"/>
    </source>
</evidence>
<dbReference type="InterPro" id="IPR028202">
    <property type="entry name" value="Reductase_C"/>
</dbReference>
<dbReference type="GO" id="GO:0016651">
    <property type="term" value="F:oxidoreductase activity, acting on NAD(P)H"/>
    <property type="evidence" value="ECO:0007669"/>
    <property type="project" value="TreeGrafter"/>
</dbReference>
<dbReference type="PANTHER" id="PTHR43557">
    <property type="entry name" value="APOPTOSIS-INDUCING FACTOR 1"/>
    <property type="match status" value="1"/>
</dbReference>
<evidence type="ECO:0000313" key="8">
    <source>
        <dbReference type="Proteomes" id="UP000028252"/>
    </source>
</evidence>
<dbReference type="Proteomes" id="UP000028252">
    <property type="component" value="Unassembled WGS sequence"/>
</dbReference>
<dbReference type="PRINTS" id="PR00368">
    <property type="entry name" value="FADPNR"/>
</dbReference>
<sequence>MTGVVIIGGGHAGFQCIDSLRKGGYTGPITLIDADPHLPYQRPPLSKGYLLEGAAPDTLLFRTATYYSEQSVELHLGVAATAIDRDNRSVTLSNGVRLSYDQLVLAPGASIRPLKVPDEIAGQVHYIKTLGDIDRISAQLSNAQDLVVVGGGFIGLEFAATACKLGKKVSVLVRGTGLMNQNVTPELSQFMLEQHRAHGADIQLNTSIETVSRLDDGSFEILTTDGRTLSCDMLVAGIGVTPDTRLAEAAGLECDDGIIVDAQCRTSDPVIYAAGDAVSFAHPLADRPIRIESVQNAVDQAKVIAATICGEQAEYDSVPWFWSDQYEFKLQMAGLHAGYDRVVQRGATESGKFTLFLYRGDKLIAVHTVNKPADHMAARKLLAAGVSPSFAEAADESLKLNGLLKR</sequence>
<name>A0A081FUU5_9GAMM</name>
<keyword evidence="8" id="KW-1185">Reference proteome</keyword>
<reference evidence="7 8" key="1">
    <citation type="submission" date="2014-04" db="EMBL/GenBank/DDBJ databases">
        <title>Marinobacterium kochiensis sp. nov., isolated from sediment sample collected from Kochi backwaters in Kerala, India.</title>
        <authorList>
            <person name="Singh A."/>
            <person name="Pinnaka A.K."/>
        </authorList>
    </citation>
    <scope>NUCLEOTIDE SEQUENCE [LARGE SCALE GENOMIC DNA]</scope>
    <source>
        <strain evidence="7 8">AK27</strain>
    </source>
</reference>
<keyword evidence="4" id="KW-0560">Oxidoreductase</keyword>
<dbReference type="PRINTS" id="PR00411">
    <property type="entry name" value="PNDRDTASEI"/>
</dbReference>
<dbReference type="SUPFAM" id="SSF55424">
    <property type="entry name" value="FAD/NAD-linked reductases, dimerisation (C-terminal) domain"/>
    <property type="match status" value="1"/>
</dbReference>
<dbReference type="eggNOG" id="COG0446">
    <property type="taxonomic scope" value="Bacteria"/>
</dbReference>
<evidence type="ECO:0000256" key="3">
    <source>
        <dbReference type="ARBA" id="ARBA00022827"/>
    </source>
</evidence>
<dbReference type="InterPro" id="IPR023753">
    <property type="entry name" value="FAD/NAD-binding_dom"/>
</dbReference>
<feature type="domain" description="Reductase C-terminal" evidence="6">
    <location>
        <begin position="320"/>
        <end position="403"/>
    </location>
</feature>
<evidence type="ECO:0000313" key="7">
    <source>
        <dbReference type="EMBL" id="KEA62300.1"/>
    </source>
</evidence>
<gene>
    <name evidence="7" type="ORF">ADIMK_3590</name>
</gene>
<dbReference type="SUPFAM" id="SSF51905">
    <property type="entry name" value="FAD/NAD(P)-binding domain"/>
    <property type="match status" value="2"/>
</dbReference>
<evidence type="ECO:0000256" key="2">
    <source>
        <dbReference type="ARBA" id="ARBA00022630"/>
    </source>
</evidence>
<proteinExistence type="predicted"/>
<dbReference type="STRING" id="1232683.ADIMK_3590"/>
<dbReference type="Gene3D" id="3.30.390.30">
    <property type="match status" value="1"/>
</dbReference>
<dbReference type="Pfam" id="PF14759">
    <property type="entry name" value="Reductase_C"/>
    <property type="match status" value="1"/>
</dbReference>
<accession>A0A081FUU5</accession>
<protein>
    <submittedName>
        <fullName evidence="7">Ferredoxin reductase</fullName>
    </submittedName>
</protein>
<evidence type="ECO:0000259" key="6">
    <source>
        <dbReference type="Pfam" id="PF14759"/>
    </source>
</evidence>